<evidence type="ECO:0000256" key="8">
    <source>
        <dbReference type="SAM" id="Phobius"/>
    </source>
</evidence>
<dbReference type="RefSeq" id="WP_085879697.1">
    <property type="nucleotide sequence ID" value="NZ_FWFZ01000015.1"/>
</dbReference>
<dbReference type="EMBL" id="FWFZ01000015">
    <property type="protein sequence ID" value="SLN61729.1"/>
    <property type="molecule type" value="Genomic_DNA"/>
</dbReference>
<dbReference type="InterPro" id="IPR004681">
    <property type="entry name" value="TRAP_DctM"/>
</dbReference>
<feature type="transmembrane region" description="Helical" evidence="8">
    <location>
        <begin position="219"/>
        <end position="238"/>
    </location>
</feature>
<evidence type="ECO:0000259" key="9">
    <source>
        <dbReference type="Pfam" id="PF06808"/>
    </source>
</evidence>
<keyword evidence="7" id="KW-0813">Transport</keyword>
<evidence type="ECO:0000256" key="4">
    <source>
        <dbReference type="ARBA" id="ARBA00022692"/>
    </source>
</evidence>
<dbReference type="Proteomes" id="UP000193900">
    <property type="component" value="Unassembled WGS sequence"/>
</dbReference>
<proteinExistence type="predicted"/>
<feature type="transmembrane region" description="Helical" evidence="8">
    <location>
        <begin position="59"/>
        <end position="76"/>
    </location>
</feature>
<keyword evidence="2" id="KW-1003">Cell membrane</keyword>
<dbReference type="GO" id="GO:0005886">
    <property type="term" value="C:plasma membrane"/>
    <property type="evidence" value="ECO:0007669"/>
    <property type="project" value="UniProtKB-SubCell"/>
</dbReference>
<dbReference type="GO" id="GO:0022857">
    <property type="term" value="F:transmembrane transporter activity"/>
    <property type="evidence" value="ECO:0007669"/>
    <property type="project" value="UniProtKB-UniRule"/>
</dbReference>
<evidence type="ECO:0000256" key="1">
    <source>
        <dbReference type="ARBA" id="ARBA00004429"/>
    </source>
</evidence>
<feature type="transmembrane region" description="Helical" evidence="8">
    <location>
        <begin position="130"/>
        <end position="155"/>
    </location>
</feature>
<sequence length="314" mass="33090">MIDPAMLAAIYIGCLVGFSLLGLHVSAVMALLGVAGALLTFGAPVVMNIGDLAWSTSNNYLLVSMPIFVLMGELLLRSGITDRLYAALAAWMARLPGGLVHTNVFASAIFAVVMGRLYSGFATPTESAALGTVSAVVLAALRGRLTWAVLSAAFVSTVRITGIVTLLIVAAFFLNFILGLIGIPQAVAQWVEQTSGGPVATILLLVVLYLAMGCFMETLSMLITTVPIVAPIVAAQGIDPVWFGIFVVVMCELSLVTPPVGMNLYVVQGIREPGSDVRDVIFGVLPFIACMLSLIVLIMIFPGLVTWLPTVLFS</sequence>
<dbReference type="Pfam" id="PF06808">
    <property type="entry name" value="DctM"/>
    <property type="match status" value="1"/>
</dbReference>
<protein>
    <submittedName>
        <fullName evidence="10">Sialic acid TRAP transporter permease protein SiaT</fullName>
    </submittedName>
</protein>
<name>A0A1Y5TDI0_9RHOB</name>
<evidence type="ECO:0000256" key="2">
    <source>
        <dbReference type="ARBA" id="ARBA00022475"/>
    </source>
</evidence>
<evidence type="ECO:0000256" key="3">
    <source>
        <dbReference type="ARBA" id="ARBA00022519"/>
    </source>
</evidence>
<organism evidence="10 11">
    <name type="scientific">Roseisalinus antarcticus</name>
    <dbReference type="NCBI Taxonomy" id="254357"/>
    <lineage>
        <taxon>Bacteria</taxon>
        <taxon>Pseudomonadati</taxon>
        <taxon>Pseudomonadota</taxon>
        <taxon>Alphaproteobacteria</taxon>
        <taxon>Rhodobacterales</taxon>
        <taxon>Roseobacteraceae</taxon>
        <taxon>Roseisalinus</taxon>
    </lineage>
</organism>
<gene>
    <name evidence="10" type="primary">siaT_7</name>
    <name evidence="10" type="ORF">ROA7023_02885</name>
</gene>
<dbReference type="AlphaFoldDB" id="A0A1Y5TDI0"/>
<dbReference type="PANTHER" id="PTHR33362:SF5">
    <property type="entry name" value="C4-DICARBOXYLATE TRAP TRANSPORTER LARGE PERMEASE PROTEIN DCTM"/>
    <property type="match status" value="1"/>
</dbReference>
<dbReference type="PANTHER" id="PTHR33362">
    <property type="entry name" value="SIALIC ACID TRAP TRANSPORTER PERMEASE PROTEIN SIAT-RELATED"/>
    <property type="match status" value="1"/>
</dbReference>
<feature type="transmembrane region" description="Helical" evidence="8">
    <location>
        <begin position="279"/>
        <end position="305"/>
    </location>
</feature>
<reference evidence="10 11" key="1">
    <citation type="submission" date="2017-03" db="EMBL/GenBank/DDBJ databases">
        <authorList>
            <person name="Afonso C.L."/>
            <person name="Miller P.J."/>
            <person name="Scott M.A."/>
            <person name="Spackman E."/>
            <person name="Goraichik I."/>
            <person name="Dimitrov K.M."/>
            <person name="Suarez D.L."/>
            <person name="Swayne D.E."/>
        </authorList>
    </citation>
    <scope>NUCLEOTIDE SEQUENCE [LARGE SCALE GENOMIC DNA]</scope>
    <source>
        <strain evidence="10 11">CECT 7023</strain>
    </source>
</reference>
<evidence type="ECO:0000256" key="5">
    <source>
        <dbReference type="ARBA" id="ARBA00022989"/>
    </source>
</evidence>
<keyword evidence="4 8" id="KW-0812">Transmembrane</keyword>
<keyword evidence="11" id="KW-1185">Reference proteome</keyword>
<accession>A0A1Y5TDI0</accession>
<comment type="function">
    <text evidence="7">Part of the tripartite ATP-independent periplasmic (TRAP) transport system.</text>
</comment>
<feature type="transmembrane region" description="Helical" evidence="8">
    <location>
        <begin position="244"/>
        <end position="267"/>
    </location>
</feature>
<keyword evidence="5 8" id="KW-1133">Transmembrane helix</keyword>
<dbReference type="InterPro" id="IPR010656">
    <property type="entry name" value="DctM"/>
</dbReference>
<feature type="domain" description="TRAP C4-dicarboxylate transport system permease DctM subunit" evidence="9">
    <location>
        <begin position="113"/>
        <end position="304"/>
    </location>
</feature>
<feature type="transmembrane region" description="Helical" evidence="8">
    <location>
        <begin position="162"/>
        <end position="183"/>
    </location>
</feature>
<evidence type="ECO:0000313" key="10">
    <source>
        <dbReference type="EMBL" id="SLN61729.1"/>
    </source>
</evidence>
<keyword evidence="6 8" id="KW-0472">Membrane</keyword>
<evidence type="ECO:0000256" key="7">
    <source>
        <dbReference type="RuleBase" id="RU369079"/>
    </source>
</evidence>
<comment type="subcellular location">
    <subcellularLocation>
        <location evidence="1 7">Cell inner membrane</location>
        <topology evidence="1 7">Multi-pass membrane protein</topology>
    </subcellularLocation>
</comment>
<feature type="transmembrane region" description="Helical" evidence="8">
    <location>
        <begin position="6"/>
        <end position="23"/>
    </location>
</feature>
<evidence type="ECO:0000256" key="6">
    <source>
        <dbReference type="ARBA" id="ARBA00023136"/>
    </source>
</evidence>
<keyword evidence="3 7" id="KW-0997">Cell inner membrane</keyword>
<evidence type="ECO:0000313" key="11">
    <source>
        <dbReference type="Proteomes" id="UP000193900"/>
    </source>
</evidence>
<feature type="transmembrane region" description="Helical" evidence="8">
    <location>
        <begin position="195"/>
        <end position="212"/>
    </location>
</feature>
<feature type="transmembrane region" description="Helical" evidence="8">
    <location>
        <begin position="97"/>
        <end position="118"/>
    </location>
</feature>
<feature type="transmembrane region" description="Helical" evidence="8">
    <location>
        <begin position="30"/>
        <end position="47"/>
    </location>
</feature>